<evidence type="ECO:0000256" key="1">
    <source>
        <dbReference type="SAM" id="MobiDB-lite"/>
    </source>
</evidence>
<feature type="region of interest" description="Disordered" evidence="1">
    <location>
        <begin position="100"/>
        <end position="145"/>
    </location>
</feature>
<proteinExistence type="predicted"/>
<sequence length="145" mass="16462">MRPGSIILIRKLNNSQGIGNEPLPDAEEIQGVKCSIYRLPAITNINKSVCLPSPPFIDVSKFGRKGYGVRFLGRRRNYNGGILGKRSHYYRLLLRRPNKKIAGGHQTKKTRQTQSWSVVPPRQRTVSQSRRCDGCHSRNGDYVEK</sequence>
<comment type="caution">
    <text evidence="2">The sequence shown here is derived from an EMBL/GenBank/DDBJ whole genome shotgun (WGS) entry which is preliminary data.</text>
</comment>
<reference evidence="2" key="1">
    <citation type="submission" date="2021-02" db="EMBL/GenBank/DDBJ databases">
        <authorList>
            <person name="Steward A R."/>
        </authorList>
    </citation>
    <scope>NUCLEOTIDE SEQUENCE</scope>
</reference>
<evidence type="ECO:0000313" key="3">
    <source>
        <dbReference type="Proteomes" id="UP000663880"/>
    </source>
</evidence>
<evidence type="ECO:0000313" key="2">
    <source>
        <dbReference type="EMBL" id="CAF4944336.1"/>
    </source>
</evidence>
<protein>
    <submittedName>
        <fullName evidence="2">Uncharacterized protein</fullName>
    </submittedName>
</protein>
<gene>
    <name evidence="2" type="ORF">PMACD_LOCUS15030</name>
</gene>
<keyword evidence="3" id="KW-1185">Reference proteome</keyword>
<dbReference type="EMBL" id="CAJOBZ010000068">
    <property type="protein sequence ID" value="CAF4944336.1"/>
    <property type="molecule type" value="Genomic_DNA"/>
</dbReference>
<dbReference type="AlphaFoldDB" id="A0A821XKZ2"/>
<dbReference type="Proteomes" id="UP000663880">
    <property type="component" value="Unassembled WGS sequence"/>
</dbReference>
<name>A0A821XKZ2_9NEOP</name>
<organism evidence="2 3">
    <name type="scientific">Pieris macdunnoughi</name>
    <dbReference type="NCBI Taxonomy" id="345717"/>
    <lineage>
        <taxon>Eukaryota</taxon>
        <taxon>Metazoa</taxon>
        <taxon>Ecdysozoa</taxon>
        <taxon>Arthropoda</taxon>
        <taxon>Hexapoda</taxon>
        <taxon>Insecta</taxon>
        <taxon>Pterygota</taxon>
        <taxon>Neoptera</taxon>
        <taxon>Endopterygota</taxon>
        <taxon>Lepidoptera</taxon>
        <taxon>Glossata</taxon>
        <taxon>Ditrysia</taxon>
        <taxon>Papilionoidea</taxon>
        <taxon>Pieridae</taxon>
        <taxon>Pierinae</taxon>
        <taxon>Pieris</taxon>
    </lineage>
</organism>
<dbReference type="OrthoDB" id="691673at2759"/>
<feature type="compositionally biased region" description="Basic and acidic residues" evidence="1">
    <location>
        <begin position="130"/>
        <end position="145"/>
    </location>
</feature>
<accession>A0A821XKZ2</accession>